<name>A0A223MFD3_ACTPL</name>
<feature type="transmembrane region" description="Helical" evidence="5">
    <location>
        <begin position="217"/>
        <end position="239"/>
    </location>
</feature>
<feature type="transmembrane region" description="Helical" evidence="5">
    <location>
        <begin position="104"/>
        <end position="121"/>
    </location>
</feature>
<dbReference type="EMBL" id="JAPQFC010000001">
    <property type="protein sequence ID" value="MCY6522951.1"/>
    <property type="molecule type" value="Genomic_DNA"/>
</dbReference>
<dbReference type="GeneID" id="48598458"/>
<dbReference type="Proteomes" id="UP000275510">
    <property type="component" value="Chromosome"/>
</dbReference>
<gene>
    <name evidence="8" type="ORF">NCTC10976_00324</name>
    <name evidence="7" type="ORF">OYG11_01610</name>
</gene>
<dbReference type="InterPro" id="IPR000620">
    <property type="entry name" value="EamA_dom"/>
</dbReference>
<feature type="domain" description="EamA" evidence="6">
    <location>
        <begin position="12"/>
        <end position="144"/>
    </location>
</feature>
<dbReference type="InterPro" id="IPR037185">
    <property type="entry name" value="EmrE-like"/>
</dbReference>
<evidence type="ECO:0000256" key="5">
    <source>
        <dbReference type="SAM" id="Phobius"/>
    </source>
</evidence>
<reference evidence="7" key="3">
    <citation type="submission" date="2022-12" db="EMBL/GenBank/DDBJ databases">
        <authorList>
            <person name="Kardos G."/>
            <person name="Sarkozi R."/>
            <person name="Laczko L."/>
            <person name="Marton S."/>
            <person name="Makrai L."/>
            <person name="Banyai K."/>
            <person name="Fodor L."/>
        </authorList>
    </citation>
    <scope>NUCLEOTIDE SEQUENCE</scope>
    <source>
        <strain evidence="7">84/14</strain>
    </source>
</reference>
<dbReference type="PANTHER" id="PTHR22911">
    <property type="entry name" value="ACYL-MALONYL CONDENSING ENZYME-RELATED"/>
    <property type="match status" value="1"/>
</dbReference>
<evidence type="ECO:0000259" key="6">
    <source>
        <dbReference type="Pfam" id="PF00892"/>
    </source>
</evidence>
<organism evidence="8 9">
    <name type="scientific">Actinobacillus pleuropneumoniae</name>
    <name type="common">Haemophilus pleuropneumoniae</name>
    <dbReference type="NCBI Taxonomy" id="715"/>
    <lineage>
        <taxon>Bacteria</taxon>
        <taxon>Pseudomonadati</taxon>
        <taxon>Pseudomonadota</taxon>
        <taxon>Gammaproteobacteria</taxon>
        <taxon>Pasteurellales</taxon>
        <taxon>Pasteurellaceae</taxon>
        <taxon>Actinobacillus</taxon>
    </lineage>
</organism>
<dbReference type="RefSeq" id="WP_005596218.1">
    <property type="nucleotide sequence ID" value="NZ_CBDBSU010000015.1"/>
</dbReference>
<dbReference type="Proteomes" id="UP001077788">
    <property type="component" value="Unassembled WGS sequence"/>
</dbReference>
<dbReference type="Pfam" id="PF00892">
    <property type="entry name" value="EamA"/>
    <property type="match status" value="2"/>
</dbReference>
<feature type="transmembrane region" description="Helical" evidence="5">
    <location>
        <begin position="269"/>
        <end position="288"/>
    </location>
</feature>
<protein>
    <submittedName>
        <fullName evidence="7">DMT family transporter</fullName>
    </submittedName>
    <submittedName>
        <fullName evidence="8">Putative permease</fullName>
    </submittedName>
</protein>
<keyword evidence="3 5" id="KW-1133">Transmembrane helix</keyword>
<dbReference type="EMBL" id="LR134515">
    <property type="protein sequence ID" value="VEJ16242.1"/>
    <property type="molecule type" value="Genomic_DNA"/>
</dbReference>
<evidence type="ECO:0000256" key="3">
    <source>
        <dbReference type="ARBA" id="ARBA00022989"/>
    </source>
</evidence>
<feature type="transmembrane region" description="Helical" evidence="5">
    <location>
        <begin position="76"/>
        <end position="98"/>
    </location>
</feature>
<comment type="subcellular location">
    <subcellularLocation>
        <location evidence="1">Membrane</location>
        <topology evidence="1">Multi-pass membrane protein</topology>
    </subcellularLocation>
</comment>
<feature type="transmembrane region" description="Helical" evidence="5">
    <location>
        <begin position="246"/>
        <end position="263"/>
    </location>
</feature>
<keyword evidence="2 5" id="KW-0812">Transmembrane</keyword>
<evidence type="ECO:0000256" key="4">
    <source>
        <dbReference type="ARBA" id="ARBA00023136"/>
    </source>
</evidence>
<feature type="transmembrane region" description="Helical" evidence="5">
    <location>
        <begin position="44"/>
        <end position="60"/>
    </location>
</feature>
<dbReference type="SUPFAM" id="SSF103481">
    <property type="entry name" value="Multidrug resistance efflux transporter EmrE"/>
    <property type="match status" value="2"/>
</dbReference>
<keyword evidence="4 5" id="KW-0472">Membrane</keyword>
<dbReference type="PANTHER" id="PTHR22911:SF6">
    <property type="entry name" value="SOLUTE CARRIER FAMILY 35 MEMBER G1"/>
    <property type="match status" value="1"/>
</dbReference>
<evidence type="ECO:0000313" key="8">
    <source>
        <dbReference type="EMBL" id="VEJ16242.1"/>
    </source>
</evidence>
<dbReference type="AlphaFoldDB" id="A0A223MFD3"/>
<evidence type="ECO:0000256" key="2">
    <source>
        <dbReference type="ARBA" id="ARBA00022692"/>
    </source>
</evidence>
<feature type="transmembrane region" description="Helical" evidence="5">
    <location>
        <begin position="128"/>
        <end position="148"/>
    </location>
</feature>
<feature type="transmembrane region" description="Helical" evidence="5">
    <location>
        <begin position="187"/>
        <end position="205"/>
    </location>
</feature>
<dbReference type="GO" id="GO:0016020">
    <property type="term" value="C:membrane"/>
    <property type="evidence" value="ECO:0007669"/>
    <property type="project" value="UniProtKB-SubCell"/>
</dbReference>
<reference evidence="7" key="2">
    <citation type="journal article" date="2021" name="Vet Sci">
        <title>O-Serogroups and Pathovirotypes of Escherichia coli Isolated from Post-Weaning Piglets Showing Diarrhoea and/or Oedema in South Korea.</title>
        <authorList>
            <person name="Byun J.W."/>
            <person name="Moon B.Y."/>
            <person name="Do K.H."/>
            <person name="Lee K."/>
            <person name="Lee H.Y."/>
            <person name="Kim W.I."/>
            <person name="So B."/>
            <person name="Lee W.K."/>
        </authorList>
    </citation>
    <scope>NUCLEOTIDE SEQUENCE</scope>
    <source>
        <strain evidence="7">84/14</strain>
    </source>
</reference>
<evidence type="ECO:0000313" key="7">
    <source>
        <dbReference type="EMBL" id="MCY6522951.1"/>
    </source>
</evidence>
<evidence type="ECO:0000313" key="9">
    <source>
        <dbReference type="Proteomes" id="UP000275510"/>
    </source>
</evidence>
<feature type="domain" description="EamA" evidence="6">
    <location>
        <begin position="155"/>
        <end position="286"/>
    </location>
</feature>
<accession>A0A223MFD3</accession>
<reference evidence="8 9" key="1">
    <citation type="submission" date="2018-12" db="EMBL/GenBank/DDBJ databases">
        <authorList>
            <consortium name="Pathogen Informatics"/>
        </authorList>
    </citation>
    <scope>NUCLEOTIDE SEQUENCE [LARGE SCALE GENOMIC DNA]</scope>
    <source>
        <strain evidence="8 9">NCTC10976</strain>
    </source>
</reference>
<proteinExistence type="predicted"/>
<sequence>MINFWNHISPLMKGIICILLSALGFSLMALFMRLAGELPLAEKAIFRNAITALISGYIIWRNKQSFLGQAENRTLLLLRSITGLLGILCGVYIIDHLVLSDVDMIGKLTSFILIVFSAVFLKEKASYVQWGLCLSAFVGALFIIKPAFEIKFFPYVIGIIGAVFAALAYLCLRLLGKRAKPETSNTIVFFFSAFSTIVLLPFVFLDFVPITAIQFNYLLLSGITATVGQFCVTLAYKYAAAKDISIYSYASVLFSAFLGATIFEQFPDGWSVLGYLIIFSSGFLMFMFTRTKRKI</sequence>
<evidence type="ECO:0000256" key="1">
    <source>
        <dbReference type="ARBA" id="ARBA00004141"/>
    </source>
</evidence>
<feature type="transmembrane region" description="Helical" evidence="5">
    <location>
        <begin position="12"/>
        <end position="32"/>
    </location>
</feature>
<feature type="transmembrane region" description="Helical" evidence="5">
    <location>
        <begin position="154"/>
        <end position="175"/>
    </location>
</feature>